<keyword evidence="5" id="KW-1185">Reference proteome</keyword>
<evidence type="ECO:0000256" key="1">
    <source>
        <dbReference type="ARBA" id="ARBA00006721"/>
    </source>
</evidence>
<feature type="non-terminal residue" evidence="4">
    <location>
        <position position="1"/>
    </location>
</feature>
<protein>
    <submittedName>
        <fullName evidence="4">Glycosyltransferase 25 family member-like protein</fullName>
    </submittedName>
</protein>
<evidence type="ECO:0000256" key="3">
    <source>
        <dbReference type="ARBA" id="ARBA00022679"/>
    </source>
</evidence>
<comment type="caution">
    <text evidence="4">The sequence shown here is derived from an EMBL/GenBank/DDBJ whole genome shotgun (WGS) entry which is preliminary data.</text>
</comment>
<accession>A0A443S9J6</accession>
<dbReference type="GO" id="GO:0050211">
    <property type="term" value="F:procollagen galactosyltransferase activity"/>
    <property type="evidence" value="ECO:0007669"/>
    <property type="project" value="TreeGrafter"/>
</dbReference>
<dbReference type="InterPro" id="IPR050757">
    <property type="entry name" value="Collagen_mod_GT25"/>
</dbReference>
<dbReference type="EMBL" id="NCKV01005188">
    <property type="protein sequence ID" value="RWS24228.1"/>
    <property type="molecule type" value="Genomic_DNA"/>
</dbReference>
<reference evidence="4 5" key="1">
    <citation type="journal article" date="2018" name="Gigascience">
        <title>Genomes of trombidid mites reveal novel predicted allergens and laterally-transferred genes associated with secondary metabolism.</title>
        <authorList>
            <person name="Dong X."/>
            <person name="Chaisiri K."/>
            <person name="Xia D."/>
            <person name="Armstrong S.D."/>
            <person name="Fang Y."/>
            <person name="Donnelly M.J."/>
            <person name="Kadowaki T."/>
            <person name="McGarry J.W."/>
            <person name="Darby A.C."/>
            <person name="Makepeace B.L."/>
        </authorList>
    </citation>
    <scope>NUCLEOTIDE SEQUENCE [LARGE SCALE GENOMIC DNA]</scope>
    <source>
        <strain evidence="4">UoL-UT</strain>
    </source>
</reference>
<dbReference type="OrthoDB" id="6499913at2759"/>
<dbReference type="PANTHER" id="PTHR10730:SF53">
    <property type="entry name" value="GLYCOSYLTRANSFERASE 25 FAMILY MEMBER"/>
    <property type="match status" value="1"/>
</dbReference>
<organism evidence="4 5">
    <name type="scientific">Leptotrombidium deliense</name>
    <dbReference type="NCBI Taxonomy" id="299467"/>
    <lineage>
        <taxon>Eukaryota</taxon>
        <taxon>Metazoa</taxon>
        <taxon>Ecdysozoa</taxon>
        <taxon>Arthropoda</taxon>
        <taxon>Chelicerata</taxon>
        <taxon>Arachnida</taxon>
        <taxon>Acari</taxon>
        <taxon>Acariformes</taxon>
        <taxon>Trombidiformes</taxon>
        <taxon>Prostigmata</taxon>
        <taxon>Anystina</taxon>
        <taxon>Parasitengona</taxon>
        <taxon>Trombiculoidea</taxon>
        <taxon>Trombiculidae</taxon>
        <taxon>Leptotrombidium</taxon>
    </lineage>
</organism>
<keyword evidence="3 4" id="KW-0808">Transferase</keyword>
<comment type="similarity">
    <text evidence="1">Belongs to the glycosyltransferase 25 family.</text>
</comment>
<gene>
    <name evidence="4" type="ORF">B4U80_07287</name>
</gene>
<proteinExistence type="inferred from homology"/>
<keyword evidence="2" id="KW-0328">Glycosyltransferase</keyword>
<dbReference type="Proteomes" id="UP000288716">
    <property type="component" value="Unassembled WGS sequence"/>
</dbReference>
<evidence type="ECO:0000313" key="5">
    <source>
        <dbReference type="Proteomes" id="UP000288716"/>
    </source>
</evidence>
<evidence type="ECO:0000256" key="2">
    <source>
        <dbReference type="ARBA" id="ARBA00022676"/>
    </source>
</evidence>
<dbReference type="STRING" id="299467.A0A443S9J6"/>
<sequence length="128" mass="14990">KDIDFLYIGRKRQGEAKEEYIVSKGFVKPTYSYWTIGYLITREGAQKLLDSHPLEKLLPVDEFLPIMYNKHPCEEWKSYYPVRNLNALSVEPLLIQPMHYVGDELYVSDTEDSNLLSSENQHPKHTDL</sequence>
<name>A0A443S9J6_9ACAR</name>
<dbReference type="PANTHER" id="PTHR10730">
    <property type="entry name" value="PROCOLLAGEN-LYSINE,2-OXOGLUTARATE 5-DIOXYGENASE/GLYCOSYLTRANSFERASE 25 FAMILY MEMBER"/>
    <property type="match status" value="1"/>
</dbReference>
<dbReference type="VEuPathDB" id="VectorBase:LDEU007810"/>
<dbReference type="AlphaFoldDB" id="A0A443S9J6"/>
<evidence type="ECO:0000313" key="4">
    <source>
        <dbReference type="EMBL" id="RWS24228.1"/>
    </source>
</evidence>